<dbReference type="Gene3D" id="3.30.2160.10">
    <property type="entry name" value="Hect, E3 ligase catalytic domain"/>
    <property type="match status" value="1"/>
</dbReference>
<feature type="repeat" description="WD" evidence="12">
    <location>
        <begin position="1303"/>
        <end position="1336"/>
    </location>
</feature>
<dbReference type="PANTHER" id="PTHR22872:SF6">
    <property type="entry name" value="E3 UBIQUITIN-PROTEIN LIGASE HERC1-RELATED"/>
    <property type="match status" value="1"/>
</dbReference>
<feature type="domain" description="HECT" evidence="15">
    <location>
        <begin position="2376"/>
        <end position="2723"/>
    </location>
</feature>
<dbReference type="OrthoDB" id="239701at2759"/>
<feature type="compositionally biased region" description="Acidic residues" evidence="14">
    <location>
        <begin position="355"/>
        <end position="368"/>
    </location>
</feature>
<evidence type="ECO:0000256" key="13">
    <source>
        <dbReference type="PROSITE-ProRule" id="PRU00235"/>
    </source>
</evidence>
<feature type="compositionally biased region" description="Basic and acidic residues" evidence="14">
    <location>
        <begin position="334"/>
        <end position="345"/>
    </location>
</feature>
<dbReference type="InterPro" id="IPR000569">
    <property type="entry name" value="HECT_dom"/>
</dbReference>
<feature type="repeat" description="RCC1" evidence="13">
    <location>
        <begin position="1921"/>
        <end position="1975"/>
    </location>
</feature>
<keyword evidence="7 12" id="KW-0853">WD repeat</keyword>
<keyword evidence="5" id="KW-0963">Cytoplasm</keyword>
<dbReference type="Proteomes" id="UP000596742">
    <property type="component" value="Unassembled WGS sequence"/>
</dbReference>
<dbReference type="InterPro" id="IPR058923">
    <property type="entry name" value="RCC1-like_dom"/>
</dbReference>
<dbReference type="SUPFAM" id="SSF50978">
    <property type="entry name" value="WD40 repeat-like"/>
    <property type="match status" value="1"/>
</dbReference>
<dbReference type="Gene3D" id="2.130.10.30">
    <property type="entry name" value="Regulator of chromosome condensation 1/beta-lactamase-inhibitor protein II"/>
    <property type="match status" value="1"/>
</dbReference>
<feature type="compositionally biased region" description="Polar residues" evidence="14">
    <location>
        <begin position="692"/>
        <end position="711"/>
    </location>
</feature>
<evidence type="ECO:0000256" key="2">
    <source>
        <dbReference type="ARBA" id="ARBA00004496"/>
    </source>
</evidence>
<evidence type="ECO:0000256" key="7">
    <source>
        <dbReference type="ARBA" id="ARBA00022574"/>
    </source>
</evidence>
<feature type="region of interest" description="Disordered" evidence="14">
    <location>
        <begin position="299"/>
        <end position="368"/>
    </location>
</feature>
<keyword evidence="17" id="KW-1185">Reference proteome</keyword>
<feature type="active site" description="Glycyl thioester intermediate" evidence="11">
    <location>
        <position position="2686"/>
    </location>
</feature>
<dbReference type="PROSITE" id="PS00626">
    <property type="entry name" value="RCC1_2"/>
    <property type="match status" value="1"/>
</dbReference>
<name>A0A8B6FZY8_MYTGA</name>
<dbReference type="Pfam" id="PF00400">
    <property type="entry name" value="WD40"/>
    <property type="match status" value="3"/>
</dbReference>
<feature type="repeat" description="RCC1" evidence="13">
    <location>
        <begin position="2185"/>
        <end position="2237"/>
    </location>
</feature>
<keyword evidence="10 11" id="KW-0833">Ubl conjugation pathway</keyword>
<feature type="region of interest" description="Disordered" evidence="14">
    <location>
        <begin position="687"/>
        <end position="740"/>
    </location>
</feature>
<dbReference type="InterPro" id="IPR019775">
    <property type="entry name" value="WD40_repeat_CS"/>
</dbReference>
<feature type="repeat" description="RCC1" evidence="13">
    <location>
        <begin position="2081"/>
        <end position="2132"/>
    </location>
</feature>
<dbReference type="CDD" id="cd00078">
    <property type="entry name" value="HECTc"/>
    <property type="match status" value="1"/>
</dbReference>
<dbReference type="Gene3D" id="3.30.2410.10">
    <property type="entry name" value="Hect, E3 ligase catalytic domain"/>
    <property type="match status" value="1"/>
</dbReference>
<feature type="repeat" description="WD" evidence="12">
    <location>
        <begin position="1622"/>
        <end position="1663"/>
    </location>
</feature>
<evidence type="ECO:0000256" key="5">
    <source>
        <dbReference type="ARBA" id="ARBA00022490"/>
    </source>
</evidence>
<dbReference type="FunFam" id="3.30.2410.10:FF:000006">
    <property type="entry name" value="probable E3 ubiquitin-protein ligase HERC1 isoform X2"/>
    <property type="match status" value="1"/>
</dbReference>
<dbReference type="PROSITE" id="PS50294">
    <property type="entry name" value="WD_REPEATS_REGION"/>
    <property type="match status" value="2"/>
</dbReference>
<evidence type="ECO:0000256" key="4">
    <source>
        <dbReference type="ARBA" id="ARBA00012485"/>
    </source>
</evidence>
<dbReference type="Pfam" id="PF25390">
    <property type="entry name" value="WD40_RLD"/>
    <property type="match status" value="1"/>
</dbReference>
<evidence type="ECO:0000256" key="8">
    <source>
        <dbReference type="ARBA" id="ARBA00022679"/>
    </source>
</evidence>
<reference evidence="16" key="1">
    <citation type="submission" date="2018-11" db="EMBL/GenBank/DDBJ databases">
        <authorList>
            <person name="Alioto T."/>
            <person name="Alioto T."/>
        </authorList>
    </citation>
    <scope>NUCLEOTIDE SEQUENCE</scope>
</reference>
<evidence type="ECO:0000313" key="17">
    <source>
        <dbReference type="Proteomes" id="UP000596742"/>
    </source>
</evidence>
<feature type="region of interest" description="Disordered" evidence="14">
    <location>
        <begin position="75"/>
        <end position="112"/>
    </location>
</feature>
<dbReference type="Gene3D" id="2.130.10.10">
    <property type="entry name" value="YVTN repeat-like/Quinoprotein amine dehydrogenase"/>
    <property type="match status" value="1"/>
</dbReference>
<comment type="caution">
    <text evidence="16">The sequence shown here is derived from an EMBL/GenBank/DDBJ whole genome shotgun (WGS) entry which is preliminary data.</text>
</comment>
<protein>
    <recommendedName>
        <fullName evidence="4">HECT-type E3 ubiquitin transferase</fullName>
        <ecNumber evidence="4">2.3.2.26</ecNumber>
    </recommendedName>
</protein>
<dbReference type="Gene3D" id="3.90.1750.10">
    <property type="entry name" value="Hect, E3 ligase catalytic domains"/>
    <property type="match status" value="1"/>
</dbReference>
<feature type="region of interest" description="Disordered" evidence="14">
    <location>
        <begin position="1217"/>
        <end position="1237"/>
    </location>
</feature>
<feature type="compositionally biased region" description="Acidic residues" evidence="14">
    <location>
        <begin position="101"/>
        <end position="112"/>
    </location>
</feature>
<feature type="compositionally biased region" description="Basic and acidic residues" evidence="14">
    <location>
        <begin position="237"/>
        <end position="249"/>
    </location>
</feature>
<dbReference type="GO" id="GO:0061630">
    <property type="term" value="F:ubiquitin protein ligase activity"/>
    <property type="evidence" value="ECO:0007669"/>
    <property type="project" value="UniProtKB-EC"/>
</dbReference>
<dbReference type="PRINTS" id="PR00633">
    <property type="entry name" value="RCCNDNSATION"/>
</dbReference>
<evidence type="ECO:0000256" key="10">
    <source>
        <dbReference type="ARBA" id="ARBA00022786"/>
    </source>
</evidence>
<dbReference type="PROSITE" id="PS00678">
    <property type="entry name" value="WD_REPEATS_1"/>
    <property type="match status" value="1"/>
</dbReference>
<keyword evidence="6" id="KW-0597">Phosphoprotein</keyword>
<dbReference type="InterPro" id="IPR035983">
    <property type="entry name" value="Hect_E3_ubiquitin_ligase"/>
</dbReference>
<dbReference type="SUPFAM" id="SSF56204">
    <property type="entry name" value="Hect, E3 ligase catalytic domain"/>
    <property type="match status" value="1"/>
</dbReference>
<feature type="compositionally biased region" description="Polar residues" evidence="14">
    <location>
        <begin position="224"/>
        <end position="236"/>
    </location>
</feature>
<sequence length="2738" mass="303312">MFYSGNPWEKVRMGDMQMCESSHELLAGDPQCAPATAVMVEANISLIRTLHRNEVWAAHISEKMLQQLGKVKELITPPSKNQDNSKSDLDNKETGEKVESEDNVELTTEEETVDYNDDETIKVLCNEVWPSLAVIGGLDPGLRVGGRCIHTSTSKRGYIMGMSIEGATTVKVQWDDGDSTSSDVLISKLKAVEPVLFDANHLDGFTAAHLGAIVKLLSLPSNQVGKPTKDVNTQTTTEKDSKNKEEEKAATDALMKKLDEDIARVIEQELEEGKEDHNADKRKAPLVSLETLELEDCSIASTVSSPREESSVDEEREQESASYLNKLPAVSPPEVREPAEQTHPEEEPEIQPALEPEDLSESCDSLEPEISEKKEFQASFVQVSALKALNNIIWTNKFSEMLLVPKSDLAADSNKALIDGTVVRRNEDMKTVLRLLMKKMVKVALCTSLLNKVFSLAELERAQTVLYRSLITCTAEEESCIGDLHAKVTLLSKSIEELEIKPEQIINDIPPSTKTSTTDLANRTEEMISGENEDTRNNGNSQTSILKYLRRGQENAGTLSRNLFSRRTRRERHPAGIISTRASNNIQVPPQAPPLRTAPPPQRRPPHPPIRTRSPSPPPPPIATPLLEMGFTMPSIKKAITKTGVNPSEVSLSGINTVAMWILEHPNQEDSSEDLSKPNYRSEIRIRMDSPVQESATESTRQSRQIGNRRSMSIDGLMSASDETNQEEESRNSLFTRRPRPLTRTRHVDIRSFLSNIHNEREAQRSEPPFPSNDAVSFSDFLERPDSLDTSNEAMSLVGLYDDILDLQEELYRDHDTSDLFDMEPEALDTWDLFNVLRREIEEQSTITCELCGQETVNFNRHMRLEHPGCGGSCGNHGYRSNGVYVDGWFGGVCGFGNPFFLMCQNCRDRYMLASGHNDQPSRSQTKPPTDKHAYSNVQAYNRAPDLLDIIDQGYETPFPFNEHHNASMSGYDNVMSRLGLTDRKPAPDPIRFTENDPLGSKLMLNSKNNATTAIESLTTPKKPNRLDIRQKQLGEQAANIKNSVDRQIALKRVTSSMMVMLARSMVVKVLSVLAGSGPSCSLPAALENIGLSDVMLIVQMMCLCATGKIMYTTTLSSPRDANESLSHLTTSIGALVQENTSALKQLIQLCTQELLGAAMGVSSKSDMIVRKKSKVLTKVTESSTFAVTQALVSLLTQKGWTSKMVRSLSGARLLRGGSVSPETDSLPPSPTSNFPTSDDVSPLQLINALSACILSTKLLAHHKQWAAKHLLQSLSTQVIIPQGLENQADLGGDLPHCQVSKLEAHQNRLDSCKWSNKKNLLATSGYDGTVRFWNLPNRIHQFLQHTCIFNRGEDISGEDLDGHLLDNVGWSSTGKLLAGSMDSLVNIWTTGGGRGYLDVQPHWVTALAWPQHKGVIGGCLGLTTDSLLIGRLDGSLAYIDILDTSSFRRQELEQCYRRNVSVTKLAWFDEDKNFAVAYSDGVVSLCSKLDIEQPVTTEAHQSAISSLKWDPTGHILATCADGDLNVKLWFPQREGLILLYVLPHTTPAGTLEWCNMLGKGDNKQLMLASGSDIGCVNIWAVKQIMNSDINLSPFRGRRQEQTENGEYDVHEEITLSPVVSLYGHITGITALSFSPNGMMLSSGCTRGWLNIWSLPDGCLLQTHIENGSVNDLSWYADFGLAACFNRVKDVVLLHYLPETYLKYRAQAIARKSLKQQGIVGLSQAPCLQGLLQCLPNILQDQYLHEKAIVVSGQQLVHSPFLQYLAVLAVGLNLEKALCYSPVPPHHCQDVNNIERLVPEWQWLLAFSTALKSTEALTKRTHFPESFKLLNREMTERRPEILDNVKWDLNMDTQIMVWAMQRPEDWQLGGKCEAYLWGNGRHGQICEGGRASFVPTKVPTFSCAQQIICGQNCTFVVQSSGTVLACGEGSYGRLGQGNSDDHHTLTVISSIQGFVVTNLCSSVGSDGHSLALTESGEVFSWGDGDYGKLGHGNSDRQRRPRQIEALQGEEIVQLSCGFKHSSVVTSDGKLFTFGNGDYGRLGHGSTSNKKIPERVMGLDGHPVGYVACGLNHTLCVSTDGATVWSFGDGDYGKLGLGNTSGKLVPTKIEALQGQFIKKVACGAQFSVALTKDGRVFTWGQDRLIGQPDIRARSCTRPQEVPSLAGYYIEDVVCGSDHTLALTSGGDVWAWGNNNEGQLGLGHTNSPVREPQLVPCLTGKNIKQISAGRTHSSAWTAVPALPRVPGVPVSLQLGLPDSVPTQFGSLKGINLEEVQGRLKLLHHFSDLIYTSWRLLPLTTLSSELNRYDAGMEGIIDGRLRMLLSPRVYTLPMVRAIGKTMVQGKNYGPQITVRRLSTRGKKCKPVYTQIGQQVVKLRQEDLRLPARAWKVKLIGEGADDAGGVFDDTITEMCQELETGVVPYLIPTPNCLNESGNNRDRFLLNPSLNSDEDLAMFRFMGILFGVAVRTKKPLDLHLAPSVWKLLVGIPLRIEDLEEVDHIYIQSLKGIIDIHESGVNETNFHEFIPLDSFEGQSVTGQLVPVIPGGRTIQLTFNNRKEYVESVFNYRLREMNQQAAAVREGMSWIIPVPLLTLLTPKNLEQLVCGMEEMSVDVLRKVTRYRGIDEKLDVITWFWEVLESFSNDERIQFLRFVSGRTRLPANPADISQRFQIMMSDRGPEGLPTAQTCFFQLKLPIYSSKEMLAEKLRYAISNCRSIDMDNYMLARNADNDHISDEEVII</sequence>
<feature type="repeat" description="RCC1" evidence="13">
    <location>
        <begin position="2028"/>
        <end position="2079"/>
    </location>
</feature>
<dbReference type="InterPro" id="IPR036322">
    <property type="entry name" value="WD40_repeat_dom_sf"/>
</dbReference>
<dbReference type="EMBL" id="UYJE01007653">
    <property type="protein sequence ID" value="VDI56782.1"/>
    <property type="molecule type" value="Genomic_DNA"/>
</dbReference>
<dbReference type="SUPFAM" id="SSF50985">
    <property type="entry name" value="RCC1/BLIP-II"/>
    <property type="match status" value="2"/>
</dbReference>
<dbReference type="GO" id="GO:0005737">
    <property type="term" value="C:cytoplasm"/>
    <property type="evidence" value="ECO:0007669"/>
    <property type="project" value="UniProtKB-SubCell"/>
</dbReference>
<dbReference type="InterPro" id="IPR009091">
    <property type="entry name" value="RCC1/BLIP-II"/>
</dbReference>
<dbReference type="PROSITE" id="PS50082">
    <property type="entry name" value="WD_REPEATS_2"/>
    <property type="match status" value="2"/>
</dbReference>
<dbReference type="InterPro" id="IPR001680">
    <property type="entry name" value="WD40_rpt"/>
</dbReference>
<keyword evidence="8 16" id="KW-0808">Transferase</keyword>
<organism evidence="16 17">
    <name type="scientific">Mytilus galloprovincialis</name>
    <name type="common">Mediterranean mussel</name>
    <dbReference type="NCBI Taxonomy" id="29158"/>
    <lineage>
        <taxon>Eukaryota</taxon>
        <taxon>Metazoa</taxon>
        <taxon>Spiralia</taxon>
        <taxon>Lophotrochozoa</taxon>
        <taxon>Mollusca</taxon>
        <taxon>Bivalvia</taxon>
        <taxon>Autobranchia</taxon>
        <taxon>Pteriomorphia</taxon>
        <taxon>Mytilida</taxon>
        <taxon>Mytiloidea</taxon>
        <taxon>Mytilidae</taxon>
        <taxon>Mytilinae</taxon>
        <taxon>Mytilus</taxon>
    </lineage>
</organism>
<evidence type="ECO:0000313" key="16">
    <source>
        <dbReference type="EMBL" id="VDI56782.1"/>
    </source>
</evidence>
<dbReference type="EC" id="2.3.2.26" evidence="4"/>
<dbReference type="SMART" id="SM00320">
    <property type="entry name" value="WD40"/>
    <property type="match status" value="6"/>
</dbReference>
<evidence type="ECO:0000256" key="14">
    <source>
        <dbReference type="SAM" id="MobiDB-lite"/>
    </source>
</evidence>
<comment type="pathway">
    <text evidence="3">Protein modification; protein ubiquitination.</text>
</comment>
<feature type="compositionally biased region" description="Pro residues" evidence="14">
    <location>
        <begin position="590"/>
        <end position="622"/>
    </location>
</feature>
<dbReference type="PROSITE" id="PS50237">
    <property type="entry name" value="HECT"/>
    <property type="match status" value="1"/>
</dbReference>
<dbReference type="PROSITE" id="PS50012">
    <property type="entry name" value="RCC1_3"/>
    <property type="match status" value="6"/>
</dbReference>
<gene>
    <name evidence="16" type="ORF">MGAL_10B078894</name>
</gene>
<evidence type="ECO:0000256" key="1">
    <source>
        <dbReference type="ARBA" id="ARBA00000885"/>
    </source>
</evidence>
<proteinExistence type="predicted"/>
<evidence type="ECO:0000256" key="12">
    <source>
        <dbReference type="PROSITE-ProRule" id="PRU00221"/>
    </source>
</evidence>
<dbReference type="InterPro" id="IPR015943">
    <property type="entry name" value="WD40/YVTN_repeat-like_dom_sf"/>
</dbReference>
<keyword evidence="9" id="KW-0677">Repeat</keyword>
<comment type="subcellular location">
    <subcellularLocation>
        <location evidence="2">Cytoplasm</location>
    </subcellularLocation>
</comment>
<dbReference type="Pfam" id="PF00632">
    <property type="entry name" value="HECT"/>
    <property type="match status" value="1"/>
</dbReference>
<evidence type="ECO:0000256" key="6">
    <source>
        <dbReference type="ARBA" id="ARBA00022553"/>
    </source>
</evidence>
<evidence type="ECO:0000256" key="3">
    <source>
        <dbReference type="ARBA" id="ARBA00004906"/>
    </source>
</evidence>
<evidence type="ECO:0000256" key="9">
    <source>
        <dbReference type="ARBA" id="ARBA00022737"/>
    </source>
</evidence>
<dbReference type="PANTHER" id="PTHR22872">
    <property type="entry name" value="BTK-BINDING PROTEIN-RELATED"/>
    <property type="match status" value="1"/>
</dbReference>
<keyword evidence="16" id="KW-0012">Acyltransferase</keyword>
<comment type="catalytic activity">
    <reaction evidence="1">
        <text>S-ubiquitinyl-[E2 ubiquitin-conjugating enzyme]-L-cysteine + [acceptor protein]-L-lysine = [E2 ubiquitin-conjugating enzyme]-L-cysteine + N(6)-ubiquitinyl-[acceptor protein]-L-lysine.</text>
        <dbReference type="EC" id="2.3.2.26"/>
    </reaction>
</comment>
<evidence type="ECO:0000256" key="11">
    <source>
        <dbReference type="PROSITE-ProRule" id="PRU00104"/>
    </source>
</evidence>
<accession>A0A8B6FZY8</accession>
<feature type="region of interest" description="Disordered" evidence="14">
    <location>
        <begin position="224"/>
        <end position="249"/>
    </location>
</feature>
<feature type="region of interest" description="Disordered" evidence="14">
    <location>
        <begin position="558"/>
        <end position="622"/>
    </location>
</feature>
<dbReference type="InterPro" id="IPR051625">
    <property type="entry name" value="Signaling_Regulatory_Domain"/>
</dbReference>
<feature type="compositionally biased region" description="Basic and acidic residues" evidence="14">
    <location>
        <begin position="83"/>
        <end position="100"/>
    </location>
</feature>
<evidence type="ECO:0000259" key="15">
    <source>
        <dbReference type="PROSITE" id="PS50237"/>
    </source>
</evidence>
<dbReference type="Pfam" id="PF13540">
    <property type="entry name" value="RCC1_2"/>
    <property type="match status" value="1"/>
</dbReference>
<dbReference type="InterPro" id="IPR000408">
    <property type="entry name" value="Reg_chr_condens"/>
</dbReference>
<feature type="repeat" description="RCC1" evidence="13">
    <location>
        <begin position="2133"/>
        <end position="2184"/>
    </location>
</feature>
<feature type="repeat" description="RCC1" evidence="13">
    <location>
        <begin position="1976"/>
        <end position="2027"/>
    </location>
</feature>
<dbReference type="SMART" id="SM00119">
    <property type="entry name" value="HECTc"/>
    <property type="match status" value="1"/>
</dbReference>